<proteinExistence type="predicted"/>
<dbReference type="Proteomes" id="UP001336835">
    <property type="component" value="Unassembled WGS sequence"/>
</dbReference>
<accession>A0ABU7I683</accession>
<evidence type="ECO:0000256" key="1">
    <source>
        <dbReference type="SAM" id="SignalP"/>
    </source>
</evidence>
<name>A0ABU7I683_9SPHI</name>
<sequence length="176" mass="20091">MNKALLLLFMLLYGINSFSQSAKVEIERNKLVSDITIKIENSGKELVKDKMFTLQEMGFEANSPGGFSAAKVSQMTEVATAMKMFKKDKVINYDIIIKNSRYPKPFYGKIAFFNVFRKSEMDAVARYREISIDESYFTSATRGRVAITYEYATLTGAFGKTAKWPTWIIMMSDEPF</sequence>
<feature type="signal peptide" evidence="1">
    <location>
        <begin position="1"/>
        <end position="22"/>
    </location>
</feature>
<reference evidence="2 3" key="1">
    <citation type="submission" date="2024-01" db="EMBL/GenBank/DDBJ databases">
        <title>Pedobacter sp. nov., isolated from fresh soil.</title>
        <authorList>
            <person name="Le N.T.T."/>
        </authorList>
    </citation>
    <scope>NUCLEOTIDE SEQUENCE [LARGE SCALE GENOMIC DNA]</scope>
    <source>
        <strain evidence="2 3">KR3-3</strain>
    </source>
</reference>
<comment type="caution">
    <text evidence="2">The sequence shown here is derived from an EMBL/GenBank/DDBJ whole genome shotgun (WGS) entry which is preliminary data.</text>
</comment>
<evidence type="ECO:0000313" key="2">
    <source>
        <dbReference type="EMBL" id="MEE1944972.1"/>
    </source>
</evidence>
<gene>
    <name evidence="2" type="ORF">VRU48_07635</name>
</gene>
<dbReference type="EMBL" id="JAZDQT010000001">
    <property type="protein sequence ID" value="MEE1944972.1"/>
    <property type="molecule type" value="Genomic_DNA"/>
</dbReference>
<dbReference type="RefSeq" id="WP_330107326.1">
    <property type="nucleotide sequence ID" value="NZ_JAZDQT010000001.1"/>
</dbReference>
<organism evidence="2 3">
    <name type="scientific">Pedobacter albus</name>
    <dbReference type="NCBI Taxonomy" id="3113905"/>
    <lineage>
        <taxon>Bacteria</taxon>
        <taxon>Pseudomonadati</taxon>
        <taxon>Bacteroidota</taxon>
        <taxon>Sphingobacteriia</taxon>
        <taxon>Sphingobacteriales</taxon>
        <taxon>Sphingobacteriaceae</taxon>
        <taxon>Pedobacter</taxon>
    </lineage>
</organism>
<keyword evidence="3" id="KW-1185">Reference proteome</keyword>
<protein>
    <submittedName>
        <fullName evidence="2">Uncharacterized protein</fullName>
    </submittedName>
</protein>
<feature type="chain" id="PRO_5046001829" evidence="1">
    <location>
        <begin position="23"/>
        <end position="176"/>
    </location>
</feature>
<keyword evidence="1" id="KW-0732">Signal</keyword>
<evidence type="ECO:0000313" key="3">
    <source>
        <dbReference type="Proteomes" id="UP001336835"/>
    </source>
</evidence>